<protein>
    <submittedName>
        <fullName evidence="1">Uncharacterized protein</fullName>
    </submittedName>
</protein>
<dbReference type="Proteomes" id="UP000735302">
    <property type="component" value="Unassembled WGS sequence"/>
</dbReference>
<dbReference type="AlphaFoldDB" id="A0AAV3XRJ6"/>
<dbReference type="EMBL" id="BLXT01000008">
    <property type="protein sequence ID" value="GFN73501.1"/>
    <property type="molecule type" value="Genomic_DNA"/>
</dbReference>
<comment type="caution">
    <text evidence="1">The sequence shown here is derived from an EMBL/GenBank/DDBJ whole genome shotgun (WGS) entry which is preliminary data.</text>
</comment>
<accession>A0AAV3XRJ6</accession>
<proteinExistence type="predicted"/>
<sequence>MLERPNHILVGDLDAHSPAWGNHKSDWAVSDKVHTQYSIPLIGAKGGMDIGGVDKIALELVSSFLKAMYPVHTVGVGTVFPGR</sequence>
<gene>
    <name evidence="1" type="ORF">PoB_000000700</name>
</gene>
<name>A0AAV3XRJ6_9GAST</name>
<reference evidence="1 2" key="1">
    <citation type="journal article" date="2021" name="Elife">
        <title>Chloroplast acquisition without the gene transfer in kleptoplastic sea slugs, Plakobranchus ocellatus.</title>
        <authorList>
            <person name="Maeda T."/>
            <person name="Takahashi S."/>
            <person name="Yoshida T."/>
            <person name="Shimamura S."/>
            <person name="Takaki Y."/>
            <person name="Nagai Y."/>
            <person name="Toyoda A."/>
            <person name="Suzuki Y."/>
            <person name="Arimoto A."/>
            <person name="Ishii H."/>
            <person name="Satoh N."/>
            <person name="Nishiyama T."/>
            <person name="Hasebe M."/>
            <person name="Maruyama T."/>
            <person name="Minagawa J."/>
            <person name="Obokata J."/>
            <person name="Shigenobu S."/>
        </authorList>
    </citation>
    <scope>NUCLEOTIDE SEQUENCE [LARGE SCALE GENOMIC DNA]</scope>
</reference>
<organism evidence="1 2">
    <name type="scientific">Plakobranchus ocellatus</name>
    <dbReference type="NCBI Taxonomy" id="259542"/>
    <lineage>
        <taxon>Eukaryota</taxon>
        <taxon>Metazoa</taxon>
        <taxon>Spiralia</taxon>
        <taxon>Lophotrochozoa</taxon>
        <taxon>Mollusca</taxon>
        <taxon>Gastropoda</taxon>
        <taxon>Heterobranchia</taxon>
        <taxon>Euthyneura</taxon>
        <taxon>Panpulmonata</taxon>
        <taxon>Sacoglossa</taxon>
        <taxon>Placobranchoidea</taxon>
        <taxon>Plakobranchidae</taxon>
        <taxon>Plakobranchus</taxon>
    </lineage>
</organism>
<evidence type="ECO:0000313" key="1">
    <source>
        <dbReference type="EMBL" id="GFN73501.1"/>
    </source>
</evidence>
<keyword evidence="2" id="KW-1185">Reference proteome</keyword>
<evidence type="ECO:0000313" key="2">
    <source>
        <dbReference type="Proteomes" id="UP000735302"/>
    </source>
</evidence>